<name>A0A5J5DMG6_9PERO</name>
<feature type="region of interest" description="Disordered" evidence="1">
    <location>
        <begin position="1"/>
        <end position="39"/>
    </location>
</feature>
<dbReference type="Proteomes" id="UP000327493">
    <property type="component" value="Chromosome 2"/>
</dbReference>
<dbReference type="EMBL" id="VOFY01000002">
    <property type="protein sequence ID" value="KAA8594423.1"/>
    <property type="molecule type" value="Genomic_DNA"/>
</dbReference>
<sequence length="39" mass="4052">MRLSSPSQMSPHWAKSSPVFLPPLQLGGSPASGSIVSTQ</sequence>
<evidence type="ECO:0000256" key="1">
    <source>
        <dbReference type="SAM" id="MobiDB-lite"/>
    </source>
</evidence>
<dbReference type="AlphaFoldDB" id="A0A5J5DMG6"/>
<gene>
    <name evidence="2" type="ORF">FQN60_011558</name>
</gene>
<reference evidence="2 3" key="1">
    <citation type="submission" date="2019-08" db="EMBL/GenBank/DDBJ databases">
        <title>A chromosome-level genome assembly, high-density linkage maps, and genome scans reveal the genomic architecture of hybrid incompatibilities underlying speciation via character displacement in darters (Percidae: Etheostominae).</title>
        <authorList>
            <person name="Moran R.L."/>
            <person name="Catchen J.M."/>
            <person name="Fuller R.C."/>
        </authorList>
    </citation>
    <scope>NUCLEOTIDE SEQUENCE [LARGE SCALE GENOMIC DNA]</scope>
    <source>
        <strain evidence="2">EspeVRDwgs_2016</strain>
        <tissue evidence="2">Muscle</tissue>
    </source>
</reference>
<accession>A0A5J5DMG6</accession>
<organism evidence="2 3">
    <name type="scientific">Etheostoma spectabile</name>
    <name type="common">orangethroat darter</name>
    <dbReference type="NCBI Taxonomy" id="54343"/>
    <lineage>
        <taxon>Eukaryota</taxon>
        <taxon>Metazoa</taxon>
        <taxon>Chordata</taxon>
        <taxon>Craniata</taxon>
        <taxon>Vertebrata</taxon>
        <taxon>Euteleostomi</taxon>
        <taxon>Actinopterygii</taxon>
        <taxon>Neopterygii</taxon>
        <taxon>Teleostei</taxon>
        <taxon>Neoteleostei</taxon>
        <taxon>Acanthomorphata</taxon>
        <taxon>Eupercaria</taxon>
        <taxon>Perciformes</taxon>
        <taxon>Percoidei</taxon>
        <taxon>Percidae</taxon>
        <taxon>Etheostomatinae</taxon>
        <taxon>Etheostoma</taxon>
    </lineage>
</organism>
<proteinExistence type="predicted"/>
<protein>
    <submittedName>
        <fullName evidence="2">Uncharacterized protein</fullName>
    </submittedName>
</protein>
<keyword evidence="3" id="KW-1185">Reference proteome</keyword>
<evidence type="ECO:0000313" key="2">
    <source>
        <dbReference type="EMBL" id="KAA8594423.1"/>
    </source>
</evidence>
<evidence type="ECO:0000313" key="3">
    <source>
        <dbReference type="Proteomes" id="UP000327493"/>
    </source>
</evidence>
<comment type="caution">
    <text evidence="2">The sequence shown here is derived from an EMBL/GenBank/DDBJ whole genome shotgun (WGS) entry which is preliminary data.</text>
</comment>
<feature type="compositionally biased region" description="Polar residues" evidence="1">
    <location>
        <begin position="1"/>
        <end position="10"/>
    </location>
</feature>